<accession>A0A0G0C6N0</accession>
<dbReference type="EMBL" id="LBOZ01000007">
    <property type="protein sequence ID" value="KKP46905.1"/>
    <property type="molecule type" value="Genomic_DNA"/>
</dbReference>
<evidence type="ECO:0000313" key="2">
    <source>
        <dbReference type="Proteomes" id="UP000033995"/>
    </source>
</evidence>
<protein>
    <submittedName>
        <fullName evidence="1">Uncharacterized protein</fullName>
    </submittedName>
</protein>
<dbReference type="Proteomes" id="UP000033995">
    <property type="component" value="Unassembled WGS sequence"/>
</dbReference>
<reference evidence="1 2" key="1">
    <citation type="journal article" date="2015" name="Nature">
        <title>rRNA introns, odd ribosomes, and small enigmatic genomes across a large radiation of phyla.</title>
        <authorList>
            <person name="Brown C.T."/>
            <person name="Hug L.A."/>
            <person name="Thomas B.C."/>
            <person name="Sharon I."/>
            <person name="Castelle C.J."/>
            <person name="Singh A."/>
            <person name="Wilkins M.J."/>
            <person name="Williams K.H."/>
            <person name="Banfield J.F."/>
        </authorList>
    </citation>
    <scope>NUCLEOTIDE SEQUENCE [LARGE SCALE GENOMIC DNA]</scope>
</reference>
<dbReference type="AlphaFoldDB" id="A0A0G0C6N0"/>
<organism evidence="1 2">
    <name type="scientific">Candidatus Woesebacteria bacterium GW2011_GWA2_33_28</name>
    <dbReference type="NCBI Taxonomy" id="1618561"/>
    <lineage>
        <taxon>Bacteria</taxon>
        <taxon>Candidatus Woeseibacteriota</taxon>
    </lineage>
</organism>
<comment type="caution">
    <text evidence="1">The sequence shown here is derived from an EMBL/GenBank/DDBJ whole genome shotgun (WGS) entry which is preliminary data.</text>
</comment>
<evidence type="ECO:0000313" key="1">
    <source>
        <dbReference type="EMBL" id="KKP46905.1"/>
    </source>
</evidence>
<proteinExistence type="predicted"/>
<sequence length="88" mass="9510">MDLQPQNETIGTFKIMDQDSELKVIQEVRLILEASGKQYSLGAKAVELGLRMASKGGRLSASSYGGALGYGEFDLSVAKDRGMPEENL</sequence>
<name>A0A0G0C6N0_9BACT</name>
<gene>
    <name evidence="1" type="ORF">UR38_C0007G0033</name>
</gene>